<protein>
    <submittedName>
        <fullName evidence="6">Alpha-sarcoglycan isoform X1</fullName>
    </submittedName>
</protein>
<dbReference type="InParanoid" id="A0A6J0BND1"/>
<feature type="domain" description="Sarcoglycan alpha/epsilon second" evidence="4">
    <location>
        <begin position="172"/>
        <end position="295"/>
    </location>
</feature>
<feature type="transmembrane region" description="Helical" evidence="2">
    <location>
        <begin position="351"/>
        <end position="371"/>
    </location>
</feature>
<dbReference type="Proteomes" id="UP000829291">
    <property type="component" value="Chromosome 4"/>
</dbReference>
<evidence type="ECO:0000256" key="2">
    <source>
        <dbReference type="SAM" id="Phobius"/>
    </source>
</evidence>
<feature type="region of interest" description="Disordered" evidence="1">
    <location>
        <begin position="424"/>
        <end position="479"/>
    </location>
</feature>
<feature type="transmembrane region" description="Helical" evidence="2">
    <location>
        <begin position="49"/>
        <end position="71"/>
    </location>
</feature>
<feature type="domain" description="Sarcoglycan alpha/epsilon N-terminal" evidence="3">
    <location>
        <begin position="76"/>
        <end position="163"/>
    </location>
</feature>
<dbReference type="AlphaFoldDB" id="A0A6J0BND1"/>
<evidence type="ECO:0000313" key="6">
    <source>
        <dbReference type="RefSeq" id="XP_015516144.2"/>
    </source>
</evidence>
<feature type="compositionally biased region" description="Polar residues" evidence="1">
    <location>
        <begin position="445"/>
        <end position="455"/>
    </location>
</feature>
<dbReference type="OrthoDB" id="10019906at2759"/>
<dbReference type="PANTHER" id="PTHR10132">
    <property type="entry name" value="ALPHA-/EPSILON-SARCOGLYCAN FAMILY MEMBER"/>
    <property type="match status" value="1"/>
</dbReference>
<dbReference type="RefSeq" id="XP_015516144.2">
    <property type="nucleotide sequence ID" value="XM_015660658.2"/>
</dbReference>
<name>A0A6J0BND1_NEOLC</name>
<dbReference type="GeneID" id="107221608"/>
<gene>
    <name evidence="6" type="primary">LOC107221608</name>
</gene>
<keyword evidence="2" id="KW-0472">Membrane</keyword>
<dbReference type="KEGG" id="nlo:107221608"/>
<feature type="compositionally biased region" description="Low complexity" evidence="1">
    <location>
        <begin position="432"/>
        <end position="444"/>
    </location>
</feature>
<sequence>MNRIYIIYYIYLNRIRIPYACYVLYVMRLSREPQGRSMVNLYTELGRKFSTIIMFSNHIYIIFGSALISLAHGEDIQVSKLFILSITPETFNWRVDERHDQFQYKPSLLNAPDLPPWIHYTYSKKDESGYLYGVAPSEQDNLTLEVVALNKNNYETRHKILDFNVLKKVNPAKNEVRLKIDNLNVDDLFNATRIDQLLDIFKNDLWKDASDLYVTFLASAIEMGARLPLKPEEGEGVVVRLGSSASFSQDMLTLQEEVKPLQKVLPCPRYYKRTSVERYFRSRGFILDWCSFKLIEEHHSHHQESARRDPNMDVTRLPSSEISGHNEWRWARPTKADTPTRSYFKEMASTVLIPAGLLFVLVGFLSATLCFHHDKGIDPESHRYFHELFNVFTGRKQMASPKREPTPVEGLGNGSEVQMVQYASSQRGTLRSLSAQPSSPSDSLTRGSRTTTERTNPYVRPNPPPYMGSNNVGGNRADF</sequence>
<dbReference type="GO" id="GO:0016012">
    <property type="term" value="C:sarcoglycan complex"/>
    <property type="evidence" value="ECO:0007669"/>
    <property type="project" value="InterPro"/>
</dbReference>
<feature type="transmembrane region" description="Helical" evidence="2">
    <location>
        <begin position="6"/>
        <end position="28"/>
    </location>
</feature>
<keyword evidence="5" id="KW-1185">Reference proteome</keyword>
<dbReference type="FunCoup" id="A0A6J0BND1">
    <property type="interactions" value="64"/>
</dbReference>
<evidence type="ECO:0000259" key="3">
    <source>
        <dbReference type="Pfam" id="PF05510"/>
    </source>
</evidence>
<keyword evidence="2" id="KW-0812">Transmembrane</keyword>
<evidence type="ECO:0000313" key="5">
    <source>
        <dbReference type="Proteomes" id="UP000829291"/>
    </source>
</evidence>
<dbReference type="InterPro" id="IPR048346">
    <property type="entry name" value="Sarcoglycan_N"/>
</dbReference>
<evidence type="ECO:0000259" key="4">
    <source>
        <dbReference type="Pfam" id="PF20989"/>
    </source>
</evidence>
<dbReference type="InterPro" id="IPR048347">
    <property type="entry name" value="Sarcoglycan_C"/>
</dbReference>
<keyword evidence="2" id="KW-1133">Transmembrane helix</keyword>
<reference evidence="6" key="1">
    <citation type="submission" date="2025-08" db="UniProtKB">
        <authorList>
            <consortium name="RefSeq"/>
        </authorList>
    </citation>
    <scope>IDENTIFICATION</scope>
    <source>
        <tissue evidence="6">Thorax and Abdomen</tissue>
    </source>
</reference>
<dbReference type="Pfam" id="PF05510">
    <property type="entry name" value="Sarcoglycan_2"/>
    <property type="match status" value="1"/>
</dbReference>
<dbReference type="PANTHER" id="PTHR10132:SF14">
    <property type="entry name" value="SARCOGLYCAN ALPHA, ISOFORM C"/>
    <property type="match status" value="1"/>
</dbReference>
<dbReference type="Pfam" id="PF20989">
    <property type="entry name" value="Sarcoglycan_2_C"/>
    <property type="match status" value="1"/>
</dbReference>
<organism evidence="6">
    <name type="scientific">Neodiprion lecontei</name>
    <name type="common">Redheaded pine sawfly</name>
    <dbReference type="NCBI Taxonomy" id="441921"/>
    <lineage>
        <taxon>Eukaryota</taxon>
        <taxon>Metazoa</taxon>
        <taxon>Ecdysozoa</taxon>
        <taxon>Arthropoda</taxon>
        <taxon>Hexapoda</taxon>
        <taxon>Insecta</taxon>
        <taxon>Pterygota</taxon>
        <taxon>Neoptera</taxon>
        <taxon>Endopterygota</taxon>
        <taxon>Hymenoptera</taxon>
        <taxon>Tenthredinoidea</taxon>
        <taxon>Diprionidae</taxon>
        <taxon>Diprioninae</taxon>
        <taxon>Neodiprion</taxon>
    </lineage>
</organism>
<dbReference type="InterPro" id="IPR008908">
    <property type="entry name" value="Sarcoglycan_alpha/epsilon"/>
</dbReference>
<proteinExistence type="predicted"/>
<evidence type="ECO:0000256" key="1">
    <source>
        <dbReference type="SAM" id="MobiDB-lite"/>
    </source>
</evidence>
<accession>A0A6J0BND1</accession>